<feature type="transmembrane region" description="Helical" evidence="1">
    <location>
        <begin position="110"/>
        <end position="131"/>
    </location>
</feature>
<protein>
    <submittedName>
        <fullName evidence="2">Uncharacterized protein</fullName>
    </submittedName>
</protein>
<organism evidence="2 3">
    <name type="scientific">Corynebacterium pilbarense</name>
    <dbReference type="NCBI Taxonomy" id="1288393"/>
    <lineage>
        <taxon>Bacteria</taxon>
        <taxon>Bacillati</taxon>
        <taxon>Actinomycetota</taxon>
        <taxon>Actinomycetes</taxon>
        <taxon>Mycobacteriales</taxon>
        <taxon>Corynebacteriaceae</taxon>
        <taxon>Corynebacterium</taxon>
    </lineage>
</organism>
<accession>A0A9Q4NRM7</accession>
<keyword evidence="3" id="KW-1185">Reference proteome</keyword>
<comment type="caution">
    <text evidence="2">The sequence shown here is derived from an EMBL/GenBank/DDBJ whole genome shotgun (WGS) entry which is preliminary data.</text>
</comment>
<dbReference type="EMBL" id="JANRML010000006">
    <property type="protein sequence ID" value="MCZ2221018.1"/>
    <property type="molecule type" value="Genomic_DNA"/>
</dbReference>
<gene>
    <name evidence="2" type="ORF">NUW87_06450</name>
</gene>
<feature type="transmembrane region" description="Helical" evidence="1">
    <location>
        <begin position="19"/>
        <end position="36"/>
    </location>
</feature>
<keyword evidence="1" id="KW-0472">Membrane</keyword>
<evidence type="ECO:0000313" key="3">
    <source>
        <dbReference type="Proteomes" id="UP001071110"/>
    </source>
</evidence>
<proteinExistence type="predicted"/>
<keyword evidence="1" id="KW-1133">Transmembrane helix</keyword>
<keyword evidence="1" id="KW-0812">Transmembrane</keyword>
<evidence type="ECO:0000256" key="1">
    <source>
        <dbReference type="SAM" id="Phobius"/>
    </source>
</evidence>
<sequence length="141" mass="15074">MATHAGAAPPLKDSGAWRLRVPEAIFLVAAFAWMVADDAEKEISAGFGFALIFVAPAFVGIYLLCLVLGIPLQRQPLNQFWGDIAYVAVGVLATVVMIKVDSPYGVLPGIMPYVVAAILLTGVSAALRRLIAFSVWKRKSS</sequence>
<evidence type="ECO:0000313" key="2">
    <source>
        <dbReference type="EMBL" id="MCZ2221018.1"/>
    </source>
</evidence>
<feature type="transmembrane region" description="Helical" evidence="1">
    <location>
        <begin position="48"/>
        <end position="68"/>
    </location>
</feature>
<reference evidence="2" key="1">
    <citation type="submission" date="2022-08" db="EMBL/GenBank/DDBJ databases">
        <title>Corynebacterium sp. nov., isolated from clinical breast specimens.</title>
        <authorList>
            <person name="Zhang T."/>
        </authorList>
    </citation>
    <scope>NUCLEOTIDE SEQUENCE</scope>
    <source>
        <strain evidence="2">CCUG 57942</strain>
    </source>
</reference>
<dbReference type="Proteomes" id="UP001071110">
    <property type="component" value="Unassembled WGS sequence"/>
</dbReference>
<dbReference type="AlphaFoldDB" id="A0A9Q4NRM7"/>
<feature type="transmembrane region" description="Helical" evidence="1">
    <location>
        <begin position="80"/>
        <end position="98"/>
    </location>
</feature>
<name>A0A9Q4NRM7_9CORY</name>
<dbReference type="RefSeq" id="WP_269027753.1">
    <property type="nucleotide sequence ID" value="NZ_BAABDP010000022.1"/>
</dbReference>